<accession>A0AAN4YP56</accession>
<protein>
    <submittedName>
        <fullName evidence="2">Unnamed protein product</fullName>
    </submittedName>
</protein>
<dbReference type="AlphaFoldDB" id="A0AAN4YP56"/>
<evidence type="ECO:0000313" key="2">
    <source>
        <dbReference type="EMBL" id="GMG33376.1"/>
    </source>
</evidence>
<organism evidence="2 3">
    <name type="scientific">Aspergillus oryzae</name>
    <name type="common">Yellow koji mold</name>
    <dbReference type="NCBI Taxonomy" id="5062"/>
    <lineage>
        <taxon>Eukaryota</taxon>
        <taxon>Fungi</taxon>
        <taxon>Dikarya</taxon>
        <taxon>Ascomycota</taxon>
        <taxon>Pezizomycotina</taxon>
        <taxon>Eurotiomycetes</taxon>
        <taxon>Eurotiomycetidae</taxon>
        <taxon>Eurotiales</taxon>
        <taxon>Aspergillaceae</taxon>
        <taxon>Aspergillus</taxon>
        <taxon>Aspergillus subgen. Circumdati</taxon>
    </lineage>
</organism>
<reference evidence="2" key="1">
    <citation type="submission" date="2023-04" db="EMBL/GenBank/DDBJ databases">
        <title>Aspergillus oryzae NBRC 4228.</title>
        <authorList>
            <person name="Ichikawa N."/>
            <person name="Sato H."/>
            <person name="Tonouchi N."/>
        </authorList>
    </citation>
    <scope>NUCLEOTIDE SEQUENCE</scope>
    <source>
        <strain evidence="2">NBRC 4228</strain>
    </source>
</reference>
<dbReference type="EMBL" id="BSYA01000116">
    <property type="protein sequence ID" value="GMG33376.1"/>
    <property type="molecule type" value="Genomic_DNA"/>
</dbReference>
<evidence type="ECO:0000313" key="3">
    <source>
        <dbReference type="Proteomes" id="UP001165205"/>
    </source>
</evidence>
<feature type="region of interest" description="Disordered" evidence="1">
    <location>
        <begin position="171"/>
        <end position="220"/>
    </location>
</feature>
<evidence type="ECO:0000256" key="1">
    <source>
        <dbReference type="SAM" id="MobiDB-lite"/>
    </source>
</evidence>
<sequence length="321" mass="33185">MSHLLHKVKDAVTGHHHDSKVLILENTNQILAMDLDPPINMGPIPATTDLTNMDRRRARGSYGSSTNTYGSQTGQGTYGSETTNYGKLNPGNYRSGAGESGSHPAAGNYGSGAGEYGPHPNVRNYETNAGGYGSHHGTGHYGAGTGDFGSQAGTGSYGGYGSGPGRYSLGTNSYGSPGGAPGGSSYNTPGSGIGRHSEGAYGHEPSKLGSPTLESENRYPAGGAQRSLCASVLLLIPTSTPGQKSRRKKAAVTIENIAPGRAPLGACRPISSATSPFHHVDNRAVTPSSSEWPRPASKCDSQHVSQYLAILRDLCAPSNSQ</sequence>
<gene>
    <name evidence="2" type="ORF">Aory04_000891100</name>
</gene>
<feature type="region of interest" description="Disordered" evidence="1">
    <location>
        <begin position="278"/>
        <end position="297"/>
    </location>
</feature>
<proteinExistence type="predicted"/>
<feature type="compositionally biased region" description="Low complexity" evidence="1">
    <location>
        <begin position="60"/>
        <end position="83"/>
    </location>
</feature>
<dbReference type="Proteomes" id="UP001165205">
    <property type="component" value="Unassembled WGS sequence"/>
</dbReference>
<feature type="region of interest" description="Disordered" evidence="1">
    <location>
        <begin position="45"/>
        <end position="131"/>
    </location>
</feature>
<comment type="caution">
    <text evidence="2">The sequence shown here is derived from an EMBL/GenBank/DDBJ whole genome shotgun (WGS) entry which is preliminary data.</text>
</comment>
<name>A0AAN4YP56_ASPOZ</name>